<keyword evidence="9" id="KW-0175">Coiled coil</keyword>
<keyword evidence="7" id="KW-0378">Hydrolase</keyword>
<organism evidence="11 12">
    <name type="scientific">Algoriphagus limi</name>
    <dbReference type="NCBI Taxonomy" id="2975273"/>
    <lineage>
        <taxon>Bacteria</taxon>
        <taxon>Pseudomonadati</taxon>
        <taxon>Bacteroidota</taxon>
        <taxon>Cytophagia</taxon>
        <taxon>Cytophagales</taxon>
        <taxon>Cyclobacteriaceae</taxon>
        <taxon>Algoriphagus</taxon>
    </lineage>
</organism>
<evidence type="ECO:0000256" key="9">
    <source>
        <dbReference type="ARBA" id="ARBA00023054"/>
    </source>
</evidence>
<comment type="caution">
    <text evidence="11">The sequence shown here is derived from an EMBL/GenBank/DDBJ whole genome shotgun (WGS) entry which is preliminary data.</text>
</comment>
<evidence type="ECO:0000256" key="5">
    <source>
        <dbReference type="ARBA" id="ARBA00022737"/>
    </source>
</evidence>
<evidence type="ECO:0000256" key="2">
    <source>
        <dbReference type="ARBA" id="ARBA00009262"/>
    </source>
</evidence>
<gene>
    <name evidence="11" type="ORF">NY014_03570</name>
</gene>
<dbReference type="Proteomes" id="UP001206788">
    <property type="component" value="Unassembled WGS sequence"/>
</dbReference>
<comment type="similarity">
    <text evidence="2">Belongs to the ANKZF1/VMS1 family.</text>
</comment>
<dbReference type="PANTHER" id="PTHR16036">
    <property type="entry name" value="ANKYRIN REPEAT AND ZINC FINGER DOMAIN-CONTAINING PROTEIN 1"/>
    <property type="match status" value="1"/>
</dbReference>
<evidence type="ECO:0000256" key="3">
    <source>
        <dbReference type="ARBA" id="ARBA00022490"/>
    </source>
</evidence>
<evidence type="ECO:0000256" key="1">
    <source>
        <dbReference type="ARBA" id="ARBA00004496"/>
    </source>
</evidence>
<dbReference type="RefSeq" id="WP_259413158.1">
    <property type="nucleotide sequence ID" value="NZ_JANWGH010000001.1"/>
</dbReference>
<dbReference type="InterPro" id="IPR041175">
    <property type="entry name" value="VLRF1/Vms1"/>
</dbReference>
<keyword evidence="3" id="KW-0963">Cytoplasm</keyword>
<evidence type="ECO:0000256" key="4">
    <source>
        <dbReference type="ARBA" id="ARBA00022722"/>
    </source>
</evidence>
<evidence type="ECO:0000259" key="10">
    <source>
        <dbReference type="PROSITE" id="PS52044"/>
    </source>
</evidence>
<reference evidence="11 12" key="1">
    <citation type="submission" date="2022-08" db="EMBL/GenBank/DDBJ databases">
        <title>Algoriphagus sp. CAU 1643 isolated from mud.</title>
        <authorList>
            <person name="Kim W."/>
        </authorList>
    </citation>
    <scope>NUCLEOTIDE SEQUENCE [LARGE SCALE GENOMIC DNA]</scope>
    <source>
        <strain evidence="11 12">CAU 1643</strain>
    </source>
</reference>
<dbReference type="Pfam" id="PF18826">
    <property type="entry name" value="bVLRF1"/>
    <property type="match status" value="1"/>
</dbReference>
<keyword evidence="4" id="KW-0540">Nuclease</keyword>
<dbReference type="InterPro" id="IPR047139">
    <property type="entry name" value="ANKZ1/VMS1"/>
</dbReference>
<evidence type="ECO:0000256" key="8">
    <source>
        <dbReference type="ARBA" id="ARBA00023043"/>
    </source>
</evidence>
<accession>A0ABT2G2K9</accession>
<protein>
    <recommendedName>
        <fullName evidence="10">VLRF1 domain-containing protein</fullName>
    </recommendedName>
</protein>
<dbReference type="EMBL" id="JANWGH010000001">
    <property type="protein sequence ID" value="MCS5489491.1"/>
    <property type="molecule type" value="Genomic_DNA"/>
</dbReference>
<dbReference type="PANTHER" id="PTHR16036:SF2">
    <property type="entry name" value="TRNA ENDONUCLEASE ANKZF1"/>
    <property type="match status" value="1"/>
</dbReference>
<keyword evidence="5" id="KW-0677">Repeat</keyword>
<evidence type="ECO:0000313" key="12">
    <source>
        <dbReference type="Proteomes" id="UP001206788"/>
    </source>
</evidence>
<proteinExistence type="inferred from homology"/>
<keyword evidence="12" id="KW-1185">Reference proteome</keyword>
<evidence type="ECO:0000256" key="6">
    <source>
        <dbReference type="ARBA" id="ARBA00022759"/>
    </source>
</evidence>
<feature type="domain" description="VLRF1" evidence="10">
    <location>
        <begin position="66"/>
        <end position="206"/>
    </location>
</feature>
<dbReference type="PROSITE" id="PS52044">
    <property type="entry name" value="VLRF1"/>
    <property type="match status" value="1"/>
</dbReference>
<evidence type="ECO:0000256" key="7">
    <source>
        <dbReference type="ARBA" id="ARBA00022801"/>
    </source>
</evidence>
<comment type="subcellular location">
    <subcellularLocation>
        <location evidence="1">Cytoplasm</location>
    </subcellularLocation>
</comment>
<evidence type="ECO:0000313" key="11">
    <source>
        <dbReference type="EMBL" id="MCS5489491.1"/>
    </source>
</evidence>
<name>A0ABT2G2K9_9BACT</name>
<keyword evidence="6" id="KW-0255">Endonuclease</keyword>
<keyword evidence="8" id="KW-0040">ANK repeat</keyword>
<sequence length="234" mass="27834">MKIPNYQVIRFDQWSKIRKKAMEMGLDIDYSPTKHQVEITFQHNWLAKIFLPWDYLWTDNSLQKIDDFHLALVSIKAGQAFTGYFHNGHLIDHKVFRAYMVRQKQGKSQIKHLKTKGKSRAGSRIRLAETERFFIEINERLNFYADQYPITRWGISCGKTLWPFFFDAETPPPFSSKQTNFISIPFHYQQASFEELENSYHSLTQFHLLLSEKGKEYFEEGPEESEEAFDDDNW</sequence>